<name>A0A9P8YFQ4_9PEZI</name>
<dbReference type="SUPFAM" id="SSF53167">
    <property type="entry name" value="Purine and uridine phosphorylases"/>
    <property type="match status" value="1"/>
</dbReference>
<evidence type="ECO:0000313" key="3">
    <source>
        <dbReference type="Proteomes" id="UP000756346"/>
    </source>
</evidence>
<feature type="region of interest" description="Disordered" evidence="1">
    <location>
        <begin position="1"/>
        <end position="26"/>
    </location>
</feature>
<evidence type="ECO:0008006" key="4">
    <source>
        <dbReference type="Google" id="ProtNLM"/>
    </source>
</evidence>
<gene>
    <name evidence="2" type="ORF">B0I36DRAFT_313312</name>
</gene>
<dbReference type="InterPro" id="IPR035994">
    <property type="entry name" value="Nucleoside_phosphorylase_sf"/>
</dbReference>
<comment type="caution">
    <text evidence="2">The sequence shown here is derived from an EMBL/GenBank/DDBJ whole genome shotgun (WGS) entry which is preliminary data.</text>
</comment>
<dbReference type="GO" id="GO:0008270">
    <property type="term" value="F:zinc ion binding"/>
    <property type="evidence" value="ECO:0007669"/>
    <property type="project" value="InterPro"/>
</dbReference>
<dbReference type="Proteomes" id="UP000756346">
    <property type="component" value="Unassembled WGS sequence"/>
</dbReference>
<dbReference type="InterPro" id="IPR036875">
    <property type="entry name" value="Znf_CCHC_sf"/>
</dbReference>
<sequence length="204" mass="22419">MSSTMQDYLDRDDDPETYPPGLAGPSAAAQRFLVPSMRTQGGRIGSGDEVMRSTEEGITLAQEYGGVDCFGMEAAGLVEGDHGDSHQSDDMQGVEPLNAGGVVCARLEDMSGVERPRGLPRRTAEAGAVRQQRLRVNRKSDWPLLTNKVHCYLCGLGHLLPECDAGPKTIRAERNRRMAQGRCLACGVADHWYRDCRYKHLVEE</sequence>
<organism evidence="2 3">
    <name type="scientific">Microdochium trichocladiopsis</name>
    <dbReference type="NCBI Taxonomy" id="1682393"/>
    <lineage>
        <taxon>Eukaryota</taxon>
        <taxon>Fungi</taxon>
        <taxon>Dikarya</taxon>
        <taxon>Ascomycota</taxon>
        <taxon>Pezizomycotina</taxon>
        <taxon>Sordariomycetes</taxon>
        <taxon>Xylariomycetidae</taxon>
        <taxon>Xylariales</taxon>
        <taxon>Microdochiaceae</taxon>
        <taxon>Microdochium</taxon>
    </lineage>
</organism>
<dbReference type="EMBL" id="JAGTJQ010000002">
    <property type="protein sequence ID" value="KAH7037088.1"/>
    <property type="molecule type" value="Genomic_DNA"/>
</dbReference>
<dbReference type="AlphaFoldDB" id="A0A9P8YFQ4"/>
<evidence type="ECO:0000256" key="1">
    <source>
        <dbReference type="SAM" id="MobiDB-lite"/>
    </source>
</evidence>
<proteinExistence type="predicted"/>
<evidence type="ECO:0000313" key="2">
    <source>
        <dbReference type="EMBL" id="KAH7037088.1"/>
    </source>
</evidence>
<dbReference type="SUPFAM" id="SSF57756">
    <property type="entry name" value="Retrovirus zinc finger-like domains"/>
    <property type="match status" value="1"/>
</dbReference>
<accession>A0A9P8YFQ4</accession>
<dbReference type="GO" id="GO:0009116">
    <property type="term" value="P:nucleoside metabolic process"/>
    <property type="evidence" value="ECO:0007669"/>
    <property type="project" value="InterPro"/>
</dbReference>
<dbReference type="RefSeq" id="XP_046016209.1">
    <property type="nucleotide sequence ID" value="XM_046152602.1"/>
</dbReference>
<dbReference type="Gene3D" id="3.40.50.1580">
    <property type="entry name" value="Nucleoside phosphorylase domain"/>
    <property type="match status" value="1"/>
</dbReference>
<reference evidence="2" key="1">
    <citation type="journal article" date="2021" name="Nat. Commun.">
        <title>Genetic determinants of endophytism in the Arabidopsis root mycobiome.</title>
        <authorList>
            <person name="Mesny F."/>
            <person name="Miyauchi S."/>
            <person name="Thiergart T."/>
            <person name="Pickel B."/>
            <person name="Atanasova L."/>
            <person name="Karlsson M."/>
            <person name="Huettel B."/>
            <person name="Barry K.W."/>
            <person name="Haridas S."/>
            <person name="Chen C."/>
            <person name="Bauer D."/>
            <person name="Andreopoulos W."/>
            <person name="Pangilinan J."/>
            <person name="LaButti K."/>
            <person name="Riley R."/>
            <person name="Lipzen A."/>
            <person name="Clum A."/>
            <person name="Drula E."/>
            <person name="Henrissat B."/>
            <person name="Kohler A."/>
            <person name="Grigoriev I.V."/>
            <person name="Martin F.M."/>
            <person name="Hacquard S."/>
        </authorList>
    </citation>
    <scope>NUCLEOTIDE SEQUENCE</scope>
    <source>
        <strain evidence="2">MPI-CAGE-CH-0230</strain>
    </source>
</reference>
<dbReference type="GO" id="GO:0003824">
    <property type="term" value="F:catalytic activity"/>
    <property type="evidence" value="ECO:0007669"/>
    <property type="project" value="InterPro"/>
</dbReference>
<dbReference type="GeneID" id="70182148"/>
<dbReference type="Gene3D" id="4.10.60.10">
    <property type="entry name" value="Zinc finger, CCHC-type"/>
    <property type="match status" value="1"/>
</dbReference>
<protein>
    <recommendedName>
        <fullName evidence="4">CCHC-type domain-containing protein</fullName>
    </recommendedName>
</protein>
<keyword evidence="3" id="KW-1185">Reference proteome</keyword>
<dbReference type="GO" id="GO:0003676">
    <property type="term" value="F:nucleic acid binding"/>
    <property type="evidence" value="ECO:0007669"/>
    <property type="project" value="InterPro"/>
</dbReference>